<comment type="caution">
    <text evidence="2">The sequence shown here is derived from an EMBL/GenBank/DDBJ whole genome shotgun (WGS) entry which is preliminary data.</text>
</comment>
<dbReference type="Proteomes" id="UP000244013">
    <property type="component" value="Unassembled WGS sequence"/>
</dbReference>
<keyword evidence="1" id="KW-1133">Transmembrane helix</keyword>
<protein>
    <submittedName>
        <fullName evidence="2">Uncharacterized protein DUF3325</fullName>
    </submittedName>
</protein>
<name>A0A2T5UAV1_9SPHN</name>
<dbReference type="OrthoDB" id="7570712at2"/>
<keyword evidence="1" id="KW-0472">Membrane</keyword>
<dbReference type="EMBL" id="QAYE01000001">
    <property type="protein sequence ID" value="PTW48635.1"/>
    <property type="molecule type" value="Genomic_DNA"/>
</dbReference>
<feature type="transmembrane region" description="Helical" evidence="1">
    <location>
        <begin position="35"/>
        <end position="54"/>
    </location>
</feature>
<evidence type="ECO:0000256" key="1">
    <source>
        <dbReference type="SAM" id="Phobius"/>
    </source>
</evidence>
<dbReference type="RefSeq" id="WP_107951842.1">
    <property type="nucleotide sequence ID" value="NZ_QAYE01000001.1"/>
</dbReference>
<proteinExistence type="predicted"/>
<dbReference type="AlphaFoldDB" id="A0A2T5UAV1"/>
<gene>
    <name evidence="2" type="ORF">C8J25_101132</name>
</gene>
<reference evidence="2 3" key="1">
    <citation type="submission" date="2018-04" db="EMBL/GenBank/DDBJ databases">
        <title>Genomic Encyclopedia of Type Strains, Phase III (KMG-III): the genomes of soil and plant-associated and newly described type strains.</title>
        <authorList>
            <person name="Whitman W."/>
        </authorList>
    </citation>
    <scope>NUCLEOTIDE SEQUENCE [LARGE SCALE GENOMIC DNA]</scope>
    <source>
        <strain evidence="2 3">MA-olki</strain>
    </source>
</reference>
<dbReference type="GeneID" id="91004234"/>
<accession>A0A2T5UAV1</accession>
<sequence>MLEATMLCFFGWLLLAATAFKYRRDLGIVAPSAIRALRLVAALVLAVALFHCGAPLTGERFVRFLGAASIAGVALVMLLSFKPVETMQPVRIALKVARVRR</sequence>
<feature type="transmembrane region" description="Helical" evidence="1">
    <location>
        <begin position="61"/>
        <end position="81"/>
    </location>
</feature>
<organism evidence="2 3">
    <name type="scientific">Sphingomonas faeni</name>
    <dbReference type="NCBI Taxonomy" id="185950"/>
    <lineage>
        <taxon>Bacteria</taxon>
        <taxon>Pseudomonadati</taxon>
        <taxon>Pseudomonadota</taxon>
        <taxon>Alphaproteobacteria</taxon>
        <taxon>Sphingomonadales</taxon>
        <taxon>Sphingomonadaceae</taxon>
        <taxon>Sphingomonas</taxon>
    </lineage>
</organism>
<evidence type="ECO:0000313" key="2">
    <source>
        <dbReference type="EMBL" id="PTW48635.1"/>
    </source>
</evidence>
<evidence type="ECO:0000313" key="3">
    <source>
        <dbReference type="Proteomes" id="UP000244013"/>
    </source>
</evidence>
<keyword evidence="1" id="KW-0812">Transmembrane</keyword>